<dbReference type="EMBL" id="VFPQ01000001">
    <property type="protein sequence ID" value="TQM74587.1"/>
    <property type="molecule type" value="Genomic_DNA"/>
</dbReference>
<keyword evidence="2" id="KW-1185">Reference proteome</keyword>
<evidence type="ECO:0000313" key="1">
    <source>
        <dbReference type="EMBL" id="TQM74587.1"/>
    </source>
</evidence>
<organism evidence="1 2">
    <name type="scientific">Thermopolyspora flexuosa</name>
    <dbReference type="NCBI Taxonomy" id="103836"/>
    <lineage>
        <taxon>Bacteria</taxon>
        <taxon>Bacillati</taxon>
        <taxon>Actinomycetota</taxon>
        <taxon>Actinomycetes</taxon>
        <taxon>Streptosporangiales</taxon>
        <taxon>Streptosporangiaceae</taxon>
        <taxon>Thermopolyspora</taxon>
    </lineage>
</organism>
<sequence length="135" mass="14695">MVIRGDLAGGRSSPPPRLASKVVKLGTVTALSALVVGFCVAQNRPREIVADCVDLTDIDDSFRYRVVDDRYCDDDDDGSHYSSSRYAYRWYYGGRRVGDRVGDGTTIRPADATIHTRTGRTIQRGGFGGRSFGGG</sequence>
<dbReference type="AlphaFoldDB" id="A0A543IVJ5"/>
<proteinExistence type="predicted"/>
<dbReference type="Proteomes" id="UP000319213">
    <property type="component" value="Unassembled WGS sequence"/>
</dbReference>
<evidence type="ECO:0000313" key="2">
    <source>
        <dbReference type="Proteomes" id="UP000319213"/>
    </source>
</evidence>
<dbReference type="RefSeq" id="WP_170198733.1">
    <property type="nucleotide sequence ID" value="NZ_BMPV01000003.1"/>
</dbReference>
<protein>
    <submittedName>
        <fullName evidence="1">Uncharacterized protein</fullName>
    </submittedName>
</protein>
<gene>
    <name evidence="1" type="ORF">FHX40_1265</name>
</gene>
<reference evidence="1 2" key="1">
    <citation type="submission" date="2019-06" db="EMBL/GenBank/DDBJ databases">
        <title>Sequencing the genomes of 1000 actinobacteria strains.</title>
        <authorList>
            <person name="Klenk H.-P."/>
        </authorList>
    </citation>
    <scope>NUCLEOTIDE SEQUENCE [LARGE SCALE GENOMIC DNA]</scope>
    <source>
        <strain evidence="1 2">DSM 43186</strain>
    </source>
</reference>
<comment type="caution">
    <text evidence="1">The sequence shown here is derived from an EMBL/GenBank/DDBJ whole genome shotgun (WGS) entry which is preliminary data.</text>
</comment>
<name>A0A543IVJ5_9ACTN</name>
<accession>A0A543IVJ5</accession>